<comment type="subcellular location">
    <subcellularLocation>
        <location evidence="1">Membrane</location>
        <topology evidence="1">Multi-pass membrane protein</topology>
    </subcellularLocation>
</comment>
<dbReference type="GO" id="GO:0000139">
    <property type="term" value="C:Golgi membrane"/>
    <property type="evidence" value="ECO:0007669"/>
    <property type="project" value="InterPro"/>
</dbReference>
<protein>
    <recommendedName>
        <fullName evidence="8">Nucleotide-sugar transporter</fullName>
    </recommendedName>
</protein>
<dbReference type="Gene3D" id="1.10.3730.20">
    <property type="match status" value="1"/>
</dbReference>
<keyword evidence="7" id="KW-1185">Reference proteome</keyword>
<evidence type="ECO:0000256" key="3">
    <source>
        <dbReference type="ARBA" id="ARBA00022989"/>
    </source>
</evidence>
<sequence>QFPHVINMAVPGLLYTIQNNLLYVALSNLDTPTFLVTSQLKILSTALFSVFIFKKSLTNLQWTSLVLLTLGVSLVQLQPSLSTKSSLHKLNDGQDWLKGLIAIICSCLSSGLAGCYFEKLNLELKSSQISQPLSNSLWAKNLQLSFCTIPFAFLAIYLDPRAYIEVTKRGFFCGYSTLVWSVIVYHALGGILVSIIVKQSSTVTKSFANSLSIV</sequence>
<dbReference type="OrthoDB" id="408493at2759"/>
<accession>F4RJN7</accession>
<dbReference type="EMBL" id="GL883104">
    <property type="protein sequence ID" value="EGG07339.1"/>
    <property type="molecule type" value="Genomic_DNA"/>
</dbReference>
<dbReference type="GO" id="GO:0015165">
    <property type="term" value="F:pyrimidine nucleotide-sugar transmembrane transporter activity"/>
    <property type="evidence" value="ECO:0007669"/>
    <property type="project" value="InterPro"/>
</dbReference>
<dbReference type="SUPFAM" id="SSF103481">
    <property type="entry name" value="Multidrug resistance efflux transporter EmrE"/>
    <property type="match status" value="1"/>
</dbReference>
<dbReference type="PANTHER" id="PTHR10231">
    <property type="entry name" value="NUCLEOTIDE-SUGAR TRANSMEMBRANE TRANSPORTER"/>
    <property type="match status" value="1"/>
</dbReference>
<organism evidence="7">
    <name type="scientific">Melampsora larici-populina (strain 98AG31 / pathotype 3-4-7)</name>
    <name type="common">Poplar leaf rust fungus</name>
    <dbReference type="NCBI Taxonomy" id="747676"/>
    <lineage>
        <taxon>Eukaryota</taxon>
        <taxon>Fungi</taxon>
        <taxon>Dikarya</taxon>
        <taxon>Basidiomycota</taxon>
        <taxon>Pucciniomycotina</taxon>
        <taxon>Pucciniomycetes</taxon>
        <taxon>Pucciniales</taxon>
        <taxon>Melampsoraceae</taxon>
        <taxon>Melampsora</taxon>
    </lineage>
</organism>
<feature type="transmembrane region" description="Helical" evidence="5">
    <location>
        <begin position="178"/>
        <end position="197"/>
    </location>
</feature>
<evidence type="ECO:0008006" key="8">
    <source>
        <dbReference type="Google" id="ProtNLM"/>
    </source>
</evidence>
<dbReference type="InterPro" id="IPR007271">
    <property type="entry name" value="Nuc_sug_transpt"/>
</dbReference>
<name>F4RJN7_MELLP</name>
<feature type="transmembrane region" description="Helical" evidence="5">
    <location>
        <begin position="34"/>
        <end position="53"/>
    </location>
</feature>
<keyword evidence="3 5" id="KW-1133">Transmembrane helix</keyword>
<keyword evidence="2 5" id="KW-0812">Transmembrane</keyword>
<reference evidence="7" key="1">
    <citation type="journal article" date="2011" name="Proc. Natl. Acad. Sci. U.S.A.">
        <title>Obligate biotrophy features unraveled by the genomic analysis of rust fungi.</title>
        <authorList>
            <person name="Duplessis S."/>
            <person name="Cuomo C.A."/>
            <person name="Lin Y.-C."/>
            <person name="Aerts A."/>
            <person name="Tisserant E."/>
            <person name="Veneault-Fourrey C."/>
            <person name="Joly D.L."/>
            <person name="Hacquard S."/>
            <person name="Amselem J."/>
            <person name="Cantarel B.L."/>
            <person name="Chiu R."/>
            <person name="Coutinho P.M."/>
            <person name="Feau N."/>
            <person name="Field M."/>
            <person name="Frey P."/>
            <person name="Gelhaye E."/>
            <person name="Goldberg J."/>
            <person name="Grabherr M.G."/>
            <person name="Kodira C.D."/>
            <person name="Kohler A."/>
            <person name="Kuees U."/>
            <person name="Lindquist E.A."/>
            <person name="Lucas S.M."/>
            <person name="Mago R."/>
            <person name="Mauceli E."/>
            <person name="Morin E."/>
            <person name="Murat C."/>
            <person name="Pangilinan J.L."/>
            <person name="Park R."/>
            <person name="Pearson M."/>
            <person name="Quesneville H."/>
            <person name="Rouhier N."/>
            <person name="Sakthikumar S."/>
            <person name="Salamov A.A."/>
            <person name="Schmutz J."/>
            <person name="Selles B."/>
            <person name="Shapiro H."/>
            <person name="Tanguay P."/>
            <person name="Tuskan G.A."/>
            <person name="Henrissat B."/>
            <person name="Van de Peer Y."/>
            <person name="Rouze P."/>
            <person name="Ellis J.G."/>
            <person name="Dodds P.N."/>
            <person name="Schein J.E."/>
            <person name="Zhong S."/>
            <person name="Hamelin R.C."/>
            <person name="Grigoriev I.V."/>
            <person name="Szabo L.J."/>
            <person name="Martin F."/>
        </authorList>
    </citation>
    <scope>NUCLEOTIDE SEQUENCE [LARGE SCALE GENOMIC DNA]</scope>
    <source>
        <strain evidence="7">98AG31 / pathotype 3-4-7</strain>
    </source>
</reference>
<evidence type="ECO:0000313" key="7">
    <source>
        <dbReference type="Proteomes" id="UP000001072"/>
    </source>
</evidence>
<dbReference type="RefSeq" id="XP_007409246.1">
    <property type="nucleotide sequence ID" value="XM_007409184.1"/>
</dbReference>
<evidence type="ECO:0000313" key="6">
    <source>
        <dbReference type="EMBL" id="EGG07339.1"/>
    </source>
</evidence>
<gene>
    <name evidence="6" type="ORF">MELLADRAFT_26512</name>
</gene>
<dbReference type="VEuPathDB" id="FungiDB:MELLADRAFT_26512"/>
<dbReference type="Pfam" id="PF04142">
    <property type="entry name" value="Nuc_sug_transp"/>
    <property type="match status" value="1"/>
</dbReference>
<feature type="transmembrane region" description="Helical" evidence="5">
    <location>
        <begin position="97"/>
        <end position="117"/>
    </location>
</feature>
<dbReference type="Proteomes" id="UP000001072">
    <property type="component" value="Unassembled WGS sequence"/>
</dbReference>
<feature type="non-terminal residue" evidence="6">
    <location>
        <position position="214"/>
    </location>
</feature>
<evidence type="ECO:0000256" key="4">
    <source>
        <dbReference type="ARBA" id="ARBA00023136"/>
    </source>
</evidence>
<feature type="non-terminal residue" evidence="6">
    <location>
        <position position="1"/>
    </location>
</feature>
<dbReference type="InParanoid" id="F4RJN7"/>
<dbReference type="KEGG" id="mlr:MELLADRAFT_26512"/>
<evidence type="ECO:0000256" key="2">
    <source>
        <dbReference type="ARBA" id="ARBA00022692"/>
    </source>
</evidence>
<dbReference type="AlphaFoldDB" id="F4RJN7"/>
<proteinExistence type="predicted"/>
<dbReference type="HOGENOM" id="CLU_024645_5_2_1"/>
<feature type="transmembrane region" description="Helical" evidence="5">
    <location>
        <begin position="138"/>
        <end position="158"/>
    </location>
</feature>
<evidence type="ECO:0000256" key="5">
    <source>
        <dbReference type="SAM" id="Phobius"/>
    </source>
</evidence>
<dbReference type="GeneID" id="18926961"/>
<evidence type="ECO:0000256" key="1">
    <source>
        <dbReference type="ARBA" id="ARBA00004141"/>
    </source>
</evidence>
<dbReference type="InterPro" id="IPR037185">
    <property type="entry name" value="EmrE-like"/>
</dbReference>
<feature type="transmembrane region" description="Helical" evidence="5">
    <location>
        <begin position="60"/>
        <end position="77"/>
    </location>
</feature>
<dbReference type="NCBIfam" id="TIGR00803">
    <property type="entry name" value="nst"/>
    <property type="match status" value="1"/>
</dbReference>
<keyword evidence="4 5" id="KW-0472">Membrane</keyword>
<dbReference type="eggNOG" id="KOG2234">
    <property type="taxonomic scope" value="Eukaryota"/>
</dbReference>